<dbReference type="Gene3D" id="2.130.10.10">
    <property type="entry name" value="YVTN repeat-like/Quinoprotein amine dehydrogenase"/>
    <property type="match status" value="2"/>
</dbReference>
<organism evidence="4 5">
    <name type="scientific">Actinopolymorpha pittospori</name>
    <dbReference type="NCBI Taxonomy" id="648752"/>
    <lineage>
        <taxon>Bacteria</taxon>
        <taxon>Bacillati</taxon>
        <taxon>Actinomycetota</taxon>
        <taxon>Actinomycetes</taxon>
        <taxon>Propionibacteriales</taxon>
        <taxon>Actinopolymorphaceae</taxon>
        <taxon>Actinopolymorpha</taxon>
    </lineage>
</organism>
<name>A0A927MV90_9ACTN</name>
<sequence length="872" mass="94209">MLPPDQSLTPGAKKKLRLALTAATSVLAGLVVVPVLTPVVAEAVDPPKATITGVVFADKNKNGTQDKGERGIKDVSVSDGLTIVRTDRDGAYRFETDPERRITDLVFITQPVGYSVGMDESSTPRFYRDLGQLADDEERAVDFALVPDPKSRRDTFTFANIADPHVNPGNPLRTAQAWTEQMKEIGSTQDLAFVQVSGDLTDRATEAEFETYRAGTAASHVPVWPAVGNHDVTGGTGYSSQIDIYRRQLGPEWYSFDHGNRHFVVVENNGRAPFEEQFEWVRQDLAANAVGKKVVLLTHQPLNVPFGASPTYDRYVDLFGQYDTELVLVGHAHSNDVDGELIDGAKHVQTNSSSYTVDQTPTGFRYVHMQGKDFKNPFRMYGVEKSLTLTNPVPGGEVSSAALDQVQVNAYDSSEEVREVRYQVDGAGPWYRMKSSGEMTWFGERRGRPLSAGEHSISIEAVDETGARWTKSASFTVTTDKPAVPVAGEDWAQHHGNERHSGVAASELDPNLELAWSYRTPGTFHTGSPVIVDGVVYAGTRDEDGDGNAAVHAVDLKTGKRLWEFEMDSSVHRTVAVHDGVVYAQSLRSRLHALDAATGKQLWMREPEGTPEPYNQRTTGYYGVTVADGKVFWTHQERFGVGSRGVIAALDSKSGETIWESPMVSNGPAGGTPVVADGRVYVGNGGDNGGKVLAYDLATGEQLWASSNALGGTGSGVPTVADGRVFVGEDNAIIARDAATGEDLWLHRSGGTSYHSNDATPATAAVADGTVYMGFPDGRVSALNAVTGQVAWTKQLPGRFYFGGVFASPVVSGDTLYLGSNNGHMYALDRATGEQLWDYETGAWNAAGPAISGNTMVFGSWDGNLYAFTQKK</sequence>
<dbReference type="GO" id="GO:0016787">
    <property type="term" value="F:hydrolase activity"/>
    <property type="evidence" value="ECO:0007669"/>
    <property type="project" value="InterPro"/>
</dbReference>
<dbReference type="Pfam" id="PF00149">
    <property type="entry name" value="Metallophos"/>
    <property type="match status" value="1"/>
</dbReference>
<reference evidence="4" key="1">
    <citation type="submission" date="2020-10" db="EMBL/GenBank/DDBJ databases">
        <title>Sequencing the genomes of 1000 actinobacteria strains.</title>
        <authorList>
            <person name="Klenk H.-P."/>
        </authorList>
    </citation>
    <scope>NUCLEOTIDE SEQUENCE</scope>
    <source>
        <strain evidence="4">DSM 45354</strain>
    </source>
</reference>
<dbReference type="CDD" id="cd00838">
    <property type="entry name" value="MPP_superfamily"/>
    <property type="match status" value="1"/>
</dbReference>
<dbReference type="InterPro" id="IPR032285">
    <property type="entry name" value="Metallophos_N"/>
</dbReference>
<dbReference type="InterPro" id="IPR004843">
    <property type="entry name" value="Calcineurin-like_PHP"/>
</dbReference>
<dbReference type="Gene3D" id="3.60.21.10">
    <property type="match status" value="1"/>
</dbReference>
<evidence type="ECO:0000259" key="3">
    <source>
        <dbReference type="Pfam" id="PF16371"/>
    </source>
</evidence>
<dbReference type="InterPro" id="IPR029052">
    <property type="entry name" value="Metallo-depent_PP-like"/>
</dbReference>
<comment type="caution">
    <text evidence="4">The sequence shown here is derived from an EMBL/GenBank/DDBJ whole genome shotgun (WGS) entry which is preliminary data.</text>
</comment>
<feature type="domain" description="Calcineurin-like phosphoesterase" evidence="1">
    <location>
        <begin position="157"/>
        <end position="334"/>
    </location>
</feature>
<feature type="domain" description="Pyrrolo-quinoline quinone repeat" evidence="2">
    <location>
        <begin position="549"/>
        <end position="637"/>
    </location>
</feature>
<dbReference type="Pfam" id="PF13360">
    <property type="entry name" value="PQQ_2"/>
    <property type="match status" value="2"/>
</dbReference>
<evidence type="ECO:0000259" key="1">
    <source>
        <dbReference type="Pfam" id="PF00149"/>
    </source>
</evidence>
<dbReference type="SMART" id="SM00564">
    <property type="entry name" value="PQQ"/>
    <property type="match status" value="8"/>
</dbReference>
<dbReference type="InterPro" id="IPR013783">
    <property type="entry name" value="Ig-like_fold"/>
</dbReference>
<dbReference type="Proteomes" id="UP000638648">
    <property type="component" value="Unassembled WGS sequence"/>
</dbReference>
<dbReference type="InterPro" id="IPR011047">
    <property type="entry name" value="Quinoprotein_ADH-like_sf"/>
</dbReference>
<dbReference type="PANTHER" id="PTHR34512">
    <property type="entry name" value="CELL SURFACE PROTEIN"/>
    <property type="match status" value="1"/>
</dbReference>
<feature type="domain" description="Calcineurin-like phosphoesterase N-terminal" evidence="3">
    <location>
        <begin position="66"/>
        <end position="143"/>
    </location>
</feature>
<dbReference type="RefSeq" id="WP_192751040.1">
    <property type="nucleotide sequence ID" value="NZ_BAABJL010000151.1"/>
</dbReference>
<evidence type="ECO:0000313" key="4">
    <source>
        <dbReference type="EMBL" id="MBE1607031.1"/>
    </source>
</evidence>
<dbReference type="SUPFAM" id="SSF117074">
    <property type="entry name" value="Hypothetical protein PA1324"/>
    <property type="match status" value="1"/>
</dbReference>
<keyword evidence="5" id="KW-1185">Reference proteome</keyword>
<gene>
    <name evidence="4" type="ORF">HEB94_003879</name>
</gene>
<dbReference type="InterPro" id="IPR015943">
    <property type="entry name" value="WD40/YVTN_repeat-like_dom_sf"/>
</dbReference>
<dbReference type="Pfam" id="PF16371">
    <property type="entry name" value="MetallophosN"/>
    <property type="match status" value="1"/>
</dbReference>
<dbReference type="InterPro" id="IPR018391">
    <property type="entry name" value="PQQ_b-propeller_rpt"/>
</dbReference>
<proteinExistence type="predicted"/>
<evidence type="ECO:0000313" key="5">
    <source>
        <dbReference type="Proteomes" id="UP000638648"/>
    </source>
</evidence>
<dbReference type="InterPro" id="IPR002372">
    <property type="entry name" value="PQQ_rpt_dom"/>
</dbReference>
<dbReference type="SUPFAM" id="SSF50998">
    <property type="entry name" value="Quinoprotein alcohol dehydrogenase-like"/>
    <property type="match status" value="3"/>
</dbReference>
<dbReference type="GO" id="GO:0005975">
    <property type="term" value="P:carbohydrate metabolic process"/>
    <property type="evidence" value="ECO:0007669"/>
    <property type="project" value="UniProtKB-ARBA"/>
</dbReference>
<dbReference type="SUPFAM" id="SSF56300">
    <property type="entry name" value="Metallo-dependent phosphatases"/>
    <property type="match status" value="1"/>
</dbReference>
<accession>A0A927MV90</accession>
<protein>
    <submittedName>
        <fullName evidence="4">Outer membrane protein assembly factor BamB</fullName>
    </submittedName>
</protein>
<dbReference type="Gene3D" id="2.60.40.10">
    <property type="entry name" value="Immunoglobulins"/>
    <property type="match status" value="2"/>
</dbReference>
<dbReference type="PANTHER" id="PTHR34512:SF30">
    <property type="entry name" value="OUTER MEMBRANE PROTEIN ASSEMBLY FACTOR BAMB"/>
    <property type="match status" value="1"/>
</dbReference>
<dbReference type="AlphaFoldDB" id="A0A927MV90"/>
<dbReference type="EMBL" id="JADBEM010000001">
    <property type="protein sequence ID" value="MBE1607031.1"/>
    <property type="molecule type" value="Genomic_DNA"/>
</dbReference>
<feature type="domain" description="Pyrrolo-quinoline quinone repeat" evidence="2">
    <location>
        <begin position="644"/>
        <end position="871"/>
    </location>
</feature>
<evidence type="ECO:0000259" key="2">
    <source>
        <dbReference type="Pfam" id="PF13360"/>
    </source>
</evidence>